<feature type="domain" description="Protein kinase" evidence="11">
    <location>
        <begin position="477"/>
        <end position="756"/>
    </location>
</feature>
<feature type="domain" description="Protein kinase" evidence="11">
    <location>
        <begin position="901"/>
        <end position="1192"/>
    </location>
</feature>
<keyword evidence="2 8" id="KW-0723">Serine/threonine-protein kinase</keyword>
<organism evidence="12 13">
    <name type="scientific">Penstemon davidsonii</name>
    <dbReference type="NCBI Taxonomy" id="160366"/>
    <lineage>
        <taxon>Eukaryota</taxon>
        <taxon>Viridiplantae</taxon>
        <taxon>Streptophyta</taxon>
        <taxon>Embryophyta</taxon>
        <taxon>Tracheophyta</taxon>
        <taxon>Spermatophyta</taxon>
        <taxon>Magnoliopsida</taxon>
        <taxon>eudicotyledons</taxon>
        <taxon>Gunneridae</taxon>
        <taxon>Pentapetalae</taxon>
        <taxon>asterids</taxon>
        <taxon>lamiids</taxon>
        <taxon>Lamiales</taxon>
        <taxon>Plantaginaceae</taxon>
        <taxon>Cheloneae</taxon>
        <taxon>Penstemon</taxon>
    </lineage>
</organism>
<feature type="binding site" evidence="7">
    <location>
        <position position="931"/>
    </location>
    <ligand>
        <name>ATP</name>
        <dbReference type="ChEBI" id="CHEBI:30616"/>
    </ligand>
</feature>
<feature type="domain" description="Protein kinase" evidence="11">
    <location>
        <begin position="1725"/>
        <end position="2004"/>
    </location>
</feature>
<feature type="chain" id="PRO_5045750677" description="Mitogen-activated protein kinase" evidence="10">
    <location>
        <begin position="23"/>
        <end position="2973"/>
    </location>
</feature>
<name>A0ABR0CL52_9LAMI</name>
<evidence type="ECO:0000256" key="3">
    <source>
        <dbReference type="ARBA" id="ARBA00022679"/>
    </source>
</evidence>
<comment type="activity regulation">
    <text evidence="8">Activated by threonine and tyrosine phosphorylation.</text>
</comment>
<evidence type="ECO:0000256" key="10">
    <source>
        <dbReference type="SAM" id="SignalP"/>
    </source>
</evidence>
<dbReference type="SMART" id="SM00220">
    <property type="entry name" value="S_TKc"/>
    <property type="match status" value="5"/>
</dbReference>
<dbReference type="PROSITE" id="PS01351">
    <property type="entry name" value="MAPK"/>
    <property type="match status" value="1"/>
</dbReference>
<feature type="compositionally biased region" description="Polar residues" evidence="9">
    <location>
        <begin position="2439"/>
        <end position="2456"/>
    </location>
</feature>
<dbReference type="EC" id="2.7.11.24" evidence="8"/>
<feature type="domain" description="Protein kinase" evidence="11">
    <location>
        <begin position="2529"/>
        <end position="2812"/>
    </location>
</feature>
<dbReference type="Gene3D" id="3.30.200.20">
    <property type="entry name" value="Phosphorylase Kinase, domain 1"/>
    <property type="match status" value="5"/>
</dbReference>
<dbReference type="EMBL" id="JAYDYQ010002688">
    <property type="protein sequence ID" value="KAK4477557.1"/>
    <property type="molecule type" value="Genomic_DNA"/>
</dbReference>
<dbReference type="InterPro" id="IPR000719">
    <property type="entry name" value="Prot_kinase_dom"/>
</dbReference>
<evidence type="ECO:0000313" key="12">
    <source>
        <dbReference type="EMBL" id="KAK4477557.1"/>
    </source>
</evidence>
<accession>A0ABR0CL52</accession>
<evidence type="ECO:0000256" key="5">
    <source>
        <dbReference type="ARBA" id="ARBA00022777"/>
    </source>
</evidence>
<dbReference type="InterPro" id="IPR008271">
    <property type="entry name" value="Ser/Thr_kinase_AS"/>
</dbReference>
<dbReference type="Gene3D" id="1.10.510.10">
    <property type="entry name" value="Transferase(Phosphotransferase) domain 1"/>
    <property type="match status" value="6"/>
</dbReference>
<dbReference type="PROSITE" id="PS50011">
    <property type="entry name" value="PROTEIN_KINASE_DOM"/>
    <property type="match status" value="5"/>
</dbReference>
<gene>
    <name evidence="12" type="ORF">RD792_016789</name>
</gene>
<dbReference type="SUPFAM" id="SSF56112">
    <property type="entry name" value="Protein kinase-like (PK-like)"/>
    <property type="match status" value="5"/>
</dbReference>
<dbReference type="CDD" id="cd14066">
    <property type="entry name" value="STKc_IRAK"/>
    <property type="match status" value="2"/>
</dbReference>
<dbReference type="Gene3D" id="2.60.120.430">
    <property type="entry name" value="Galactose-binding lectin"/>
    <property type="match status" value="4"/>
</dbReference>
<evidence type="ECO:0000256" key="7">
    <source>
        <dbReference type="PROSITE-ProRule" id="PRU10141"/>
    </source>
</evidence>
<keyword evidence="10" id="KW-0732">Signal</keyword>
<dbReference type="Pfam" id="PF00069">
    <property type="entry name" value="Pkinase"/>
    <property type="match status" value="5"/>
</dbReference>
<keyword evidence="5 8" id="KW-0418">Kinase</keyword>
<dbReference type="PROSITE" id="PS00108">
    <property type="entry name" value="PROTEIN_KINASE_ST"/>
    <property type="match status" value="2"/>
</dbReference>
<feature type="binding site" evidence="7">
    <location>
        <position position="2557"/>
    </location>
    <ligand>
        <name>ATP</name>
        <dbReference type="ChEBI" id="CHEBI:30616"/>
    </ligand>
</feature>
<dbReference type="PROSITE" id="PS00107">
    <property type="entry name" value="PROTEIN_KINASE_ATP"/>
    <property type="match status" value="4"/>
</dbReference>
<keyword evidence="4 7" id="KW-0547">Nucleotide-binding</keyword>
<dbReference type="InterPro" id="IPR011009">
    <property type="entry name" value="Kinase-like_dom_sf"/>
</dbReference>
<feature type="binding site" evidence="7">
    <location>
        <position position="506"/>
    </location>
    <ligand>
        <name>ATP</name>
        <dbReference type="ChEBI" id="CHEBI:30616"/>
    </ligand>
</feature>
<feature type="compositionally biased region" description="Polar residues" evidence="9">
    <location>
        <begin position="2021"/>
        <end position="2043"/>
    </location>
</feature>
<dbReference type="CDD" id="cd07859">
    <property type="entry name" value="STKc_TDY_MAPK"/>
    <property type="match status" value="1"/>
</dbReference>
<keyword evidence="3 8" id="KW-0808">Transferase</keyword>
<evidence type="ECO:0000256" key="4">
    <source>
        <dbReference type="ARBA" id="ARBA00022741"/>
    </source>
</evidence>
<keyword evidence="8" id="KW-0460">Magnesium</keyword>
<feature type="region of interest" description="Disordered" evidence="9">
    <location>
        <begin position="2021"/>
        <end position="2055"/>
    </location>
</feature>
<feature type="binding site" evidence="7">
    <location>
        <position position="1755"/>
    </location>
    <ligand>
        <name>ATP</name>
        <dbReference type="ChEBI" id="CHEBI:30616"/>
    </ligand>
</feature>
<evidence type="ECO:0000256" key="1">
    <source>
        <dbReference type="ARBA" id="ARBA00008832"/>
    </source>
</evidence>
<evidence type="ECO:0000256" key="9">
    <source>
        <dbReference type="SAM" id="MobiDB-lite"/>
    </source>
</evidence>
<comment type="caution">
    <text evidence="12">The sequence shown here is derived from an EMBL/GenBank/DDBJ whole genome shotgun (WGS) entry which is preliminary data.</text>
</comment>
<dbReference type="Proteomes" id="UP001291926">
    <property type="component" value="Unassembled WGS sequence"/>
</dbReference>
<keyword evidence="13" id="KW-1185">Reference proteome</keyword>
<dbReference type="InterPro" id="IPR003527">
    <property type="entry name" value="MAP_kinase_CS"/>
</dbReference>
<sequence>MNLYPVSTALLIICSLITSSNGSNNYPAYLKSDVSINCGSSGTSAALNGKEWIGDISSKYTAALQIKGSSKISSLIHKLISGDPVPHKTARVSSSQFSYVFHLSPGQKIIRFHFNPNPYKGFKKFKDLFTVEAGPFTLLSNFSASLTAQALGVNTFTKEFCISIENNQPLNIVFFPDISISQYETYAFINGIEIISVPKGLTYFRGGDLGAQVVGQKSLVYIDNSTALEMIHRLKIKRDSVSSGDDAIKVKRDSVSSGDEFDIFGIWAAVSKQKANEISSLTWKRSVDVGFRYLVRIHFSELGLKMAETRNVMFKVLVNEMIVDSETDIIKERDGNGHLWYRDYMMVMKGRKQEGQRDLLISVQSNIAFTDGHGPLKGFEVFKLSNPDNSLASPNPLPPARDLPSWTIKNILSVLGCRNVIATVVVTILSLINIIVHEVQKVREANLMEEENKPSVRAKRHCRRFLMAEIQSATRNFSDALIIGRGGFGNVYKGLIDNGRETVAIKRSKSSSRQGPREFWTEIETLSELRHINLVSLIGYCNEGREMILVYEYMTSGTLADHLYKLARVSGEDSSLTWKQRLNICIGAGRGLDYLHTGQRIIHRDVKSSNILLDENFISKVSDFGLAKPEDRGNSKSHVSTNVKGTPGYVDPYYFNTWKLTRKSDTYAFGVVLLEVLCGRPAMDRKVGEDECCLTKWARNRINKGEVDQIVDSSLIAEISPDSLKVFVGIAERCLHDEPKKRPTMAQVVIQLEIALEQQESSNVAVPNHITSVADDETILPASNEQLTEASRNIPPIERSNSRSVNIASPPENKDGRKQTSRFWAWDAPWNWVKPSKKKELFSTSLSVSRKKQGGGEEEEEEEGLTTYKDNLPVSTSTMDPHKKSPLEINFFTKYGEASRYEIQKVIGKGSYGVVIAAIDTHTGEKVAIKKINDVFENVSDAMRVLREIKLLRLLRHPNIVEIRHIMLPPSPKEFRDIYVVFELMEADLHQIIKVNDDLTPEHYQVLLYQLLRGLKYIHTANVFHRDLKPKNILANAQCKLKICDFGLARVSFNDTPVAIFWSDYVANRWYRAPELCGSFYSNYTPAIDIWSIGCIFAELLTGKPLFPGKNVVHQLDLITDLLGTPPLEIIARIRNEKARRYLSNMRKKQPVSFEERFPNANPLALRLLERLLAFDPKDRPTTEEALADPYFHELANVDREPSTQPISRLEFEFESIILTKDYTFGFMHPSNADMLRQQFGHFEEEYSKDERSTFLKREHTSSPKERVPAAKNKAVQVLCFHTTLSLGTNNRDYPKRDISVNCGSIATSAAFNGRIWIGDAQPKPASWLSIRGSSKISTLNNKLISDDPVPHETARVSSSRFSYVFHLSPGQKILRLHFNPNPYKGFKKFKDLFTVEAGPFTLLSNFSASITAHALAVSTITKEFCISIEENQPLNILFSPAISSSRDKTYAFINGIEIISVPEGLTYFRGADLGAQVVGQKSLVYIDNNTVLEIIHRLNVKRNSFMSGDEFDMFGMEATVPKQTLTWKRPVDVGFRYLVRIHLCELGLKLAETGNMIFKVLINEMIVDTNIDIVKERDENGNLWYRDYLVVIKGRKKEGQRDLLISLQSNNEFMDGYGPLKGFEIFKLSNPDNSLASPNPLPPVMAVRDLPSWTIQNLLSVLGLRNVIATIAVTITSIVSIIVHELQKFREANPIEEETKPSARAERHCRRFSLVEIRSATQNFSNAFLIGKGGFGIVYKGLIDNGRETVAIKKLKPSSRQGKREFWTEIETLSELRHNNLVSLIGYCNEYREMILVYDYMTCGTLADHLYKYSRDSDKDSSLTWKQRLNICIGAGRGLDYLHTGHGIIHRDVKSSNILLDENFISKVSDFGLAKPEDRNKLQSHVSTKVKGTHGYIDPYYVRFSKLTTKSDTYAFGVVLLEVLCGRPAMDRRLGEDECFLTKWAQKRINKGEVDQIVNSSLIGEISANSLKVFVGIANSCLHDEPKKRPAMAQVVLQLEIALEQQETIKDVVDETTLPVSTEQPTVASSESIERGSSQRVNIEQPLANKDGRKPKMYKSSRFRLWDALWKRGKVYRNEELVRNSLSGSKLPEYDFATIAAATNQFSHSNKIGQGSYNPVYKGVLPTGQMVAVKRLSLNSRTNDIFIREILSISNLQHRNIIKLLGYCIREEPLLVYEFMANGSLLTHISDEAQRRLLHWDVRFKIILGIVRGIIYLHQDSGMNIIHSGIQTSNILLDIQMNPKISNFGNALTLEDDRSEVETSRIVGTYGYMAPEYVMNGIASVMSDIYSLGIVVLKILSGSRNNQLCDDQNLVAYAWKLWIEGNILHLVDESIEGAFSEEEALRCIQVGLLCTQEDPHHRPNISSVLKMLLGEELPLETIVASFMNGYPEPESNYEHDEPKKRPAMAQVVLQLELALEQQETRKVAIPNQITNVANETTLPVSPEQPTVPSSESIERGKNQRVNTEPPPANKDGRKPKIYKLARVLVWDALTRRGKVPTFLSEICEAGSTLLEYDFATIAAATNQFSFSNEIGRGIYGSVYKGVLPTGQMVAVKRLSRYSIQGLDQFKSEILLMSNLQHHNIIKLLGYCIHEELWLVYESMENGTLNTHIFDEAQHRLLNWDVRFKIIMGIVRGIIYLHQDSGMKIIHRGITLEHILLDIQMNPKISEFGDAVTLEDVRSEVKTLKKVGTISYTCPEYFAYGYMAPEYLDGTASFMSDIFSLGIVVLEIVSGRRIYQLGNDQTLVEYAWELWNEENILHLVDESIEGAFSEEEALRCIQVGLLCTQQNPHHRPTISYVLKMLLGEELSLETIVASFMNGYPEPESDSEASAATFEYDDTMPRLQIHLVCFLTKWTQKRINKGEVDQVVDSSLIGEISANSLKVFVGIAESCLHDEPKKQPAMAQVVLQLELALEQQETRKVAIPNQITNVADETTLPVSPEQPTVPSSESIERGDALNLNSCYARNYIKL</sequence>
<evidence type="ECO:0000256" key="6">
    <source>
        <dbReference type="ARBA" id="ARBA00022840"/>
    </source>
</evidence>
<evidence type="ECO:0000256" key="8">
    <source>
        <dbReference type="RuleBase" id="RU361165"/>
    </source>
</evidence>
<feature type="region of interest" description="Disordered" evidence="9">
    <location>
        <begin position="844"/>
        <end position="880"/>
    </location>
</feature>
<keyword evidence="6 7" id="KW-0067">ATP-binding</keyword>
<comment type="similarity">
    <text evidence="1">Belongs to the protein kinase superfamily. CMGC Ser/Thr protein kinase family. MAP kinase subfamily.</text>
</comment>
<comment type="cofactor">
    <cofactor evidence="8">
        <name>Mg(2+)</name>
        <dbReference type="ChEBI" id="CHEBI:18420"/>
    </cofactor>
</comment>
<protein>
    <recommendedName>
        <fullName evidence="8">Mitogen-activated protein kinase</fullName>
        <ecNumber evidence="8">2.7.11.24</ecNumber>
    </recommendedName>
</protein>
<dbReference type="InterPro" id="IPR017441">
    <property type="entry name" value="Protein_kinase_ATP_BS"/>
</dbReference>
<feature type="region of interest" description="Disordered" evidence="9">
    <location>
        <begin position="2439"/>
        <end position="2478"/>
    </location>
</feature>
<dbReference type="PANTHER" id="PTHR27006">
    <property type="entry name" value="PROMASTIGOTE SURFACE ANTIGEN PROTEIN PSA"/>
    <property type="match status" value="1"/>
</dbReference>
<comment type="similarity">
    <text evidence="8">Belongs to the protein kinase superfamily. Ser/Thr protein kinase family. MAP kinase subfamily.</text>
</comment>
<evidence type="ECO:0000256" key="2">
    <source>
        <dbReference type="ARBA" id="ARBA00022527"/>
    </source>
</evidence>
<feature type="region of interest" description="Disordered" evidence="9">
    <location>
        <begin position="786"/>
        <end position="820"/>
    </location>
</feature>
<evidence type="ECO:0000313" key="13">
    <source>
        <dbReference type="Proteomes" id="UP001291926"/>
    </source>
</evidence>
<reference evidence="12 13" key="1">
    <citation type="journal article" date="2023" name="bioRxiv">
        <title>Genome report: Whole genome sequence and annotation of Penstemon davidsonii.</title>
        <authorList>
            <person name="Ostevik K.L."/>
            <person name="Alabady M."/>
            <person name="Zhang M."/>
            <person name="Rausher M.D."/>
        </authorList>
    </citation>
    <scope>NUCLEOTIDE SEQUENCE [LARGE SCALE GENOMIC DNA]</scope>
    <source>
        <strain evidence="12">DNT005</strain>
        <tissue evidence="12">Whole leaf</tissue>
    </source>
</reference>
<dbReference type="PANTHER" id="PTHR27006:SF606">
    <property type="entry name" value="INTERLEUKIN-1 RECEPTOR-ASSOCIATED KINASE 4"/>
    <property type="match status" value="1"/>
</dbReference>
<feature type="signal peptide" evidence="10">
    <location>
        <begin position="1"/>
        <end position="22"/>
    </location>
</feature>
<feature type="domain" description="Protein kinase" evidence="11">
    <location>
        <begin position="2107"/>
        <end position="2378"/>
    </location>
</feature>
<comment type="catalytic activity">
    <reaction evidence="8">
        <text>L-threonyl-[protein] + ATP = O-phospho-L-threonyl-[protein] + ADP + H(+)</text>
        <dbReference type="Rhea" id="RHEA:46608"/>
        <dbReference type="Rhea" id="RHEA-COMP:11060"/>
        <dbReference type="Rhea" id="RHEA-COMP:11605"/>
        <dbReference type="ChEBI" id="CHEBI:15378"/>
        <dbReference type="ChEBI" id="CHEBI:30013"/>
        <dbReference type="ChEBI" id="CHEBI:30616"/>
        <dbReference type="ChEBI" id="CHEBI:61977"/>
        <dbReference type="ChEBI" id="CHEBI:456216"/>
        <dbReference type="EC" id="2.7.11.24"/>
    </reaction>
</comment>
<proteinExistence type="inferred from homology"/>
<evidence type="ECO:0000259" key="11">
    <source>
        <dbReference type="PROSITE" id="PS50011"/>
    </source>
</evidence>